<keyword evidence="2" id="KW-1185">Reference proteome</keyword>
<comment type="caution">
    <text evidence="1">The sequence shown here is derived from an EMBL/GenBank/DDBJ whole genome shotgun (WGS) entry which is preliminary data.</text>
</comment>
<dbReference type="AlphaFoldDB" id="A0A2U1E5M2"/>
<reference evidence="1 2" key="1">
    <citation type="submission" date="2018-04" db="EMBL/GenBank/DDBJ databases">
        <title>Genomic Encyclopedia of Type Strains, Phase IV (KMG-IV): sequencing the most valuable type-strain genomes for metagenomic binning, comparative biology and taxonomic classification.</title>
        <authorList>
            <person name="Goeker M."/>
        </authorList>
    </citation>
    <scope>NUCLEOTIDE SEQUENCE [LARGE SCALE GENOMIC DNA]</scope>
    <source>
        <strain evidence="1 2">DSM 20705</strain>
    </source>
</reference>
<name>A0A2U1E5M2_9FIRM</name>
<dbReference type="Proteomes" id="UP000245793">
    <property type="component" value="Unassembled WGS sequence"/>
</dbReference>
<dbReference type="EMBL" id="QEKV01000002">
    <property type="protein sequence ID" value="PVY95244.1"/>
    <property type="molecule type" value="Genomic_DNA"/>
</dbReference>
<evidence type="ECO:0000313" key="2">
    <source>
        <dbReference type="Proteomes" id="UP000245793"/>
    </source>
</evidence>
<sequence>MPIIMGDENKDYKILRVRGPEEVVTHLRNMGFVPDAIV</sequence>
<gene>
    <name evidence="1" type="ORF">C7381_102133</name>
</gene>
<accession>A0A2U1E5M2</accession>
<proteinExistence type="predicted"/>
<organism evidence="1 2">
    <name type="scientific">Ezakiella coagulans</name>
    <dbReference type="NCBI Taxonomy" id="46507"/>
    <lineage>
        <taxon>Bacteria</taxon>
        <taxon>Bacillati</taxon>
        <taxon>Bacillota</taxon>
        <taxon>Tissierellia</taxon>
        <taxon>Ezakiella</taxon>
    </lineage>
</organism>
<evidence type="ECO:0008006" key="3">
    <source>
        <dbReference type="Google" id="ProtNLM"/>
    </source>
</evidence>
<evidence type="ECO:0000313" key="1">
    <source>
        <dbReference type="EMBL" id="PVY95244.1"/>
    </source>
</evidence>
<protein>
    <recommendedName>
        <fullName evidence="3">Ferrous iron transport protein A</fullName>
    </recommendedName>
</protein>